<feature type="domain" description="Polysaccharide pyruvyl transferase" evidence="1">
    <location>
        <begin position="13"/>
        <end position="338"/>
    </location>
</feature>
<organism evidence="2 3">
    <name type="scientific">Peribacillus psychrosaccharolyticus</name>
    <name type="common">Bacillus psychrosaccharolyticus</name>
    <dbReference type="NCBI Taxonomy" id="1407"/>
    <lineage>
        <taxon>Bacteria</taxon>
        <taxon>Bacillati</taxon>
        <taxon>Bacillota</taxon>
        <taxon>Bacilli</taxon>
        <taxon>Bacillales</taxon>
        <taxon>Bacillaceae</taxon>
        <taxon>Peribacillus</taxon>
    </lineage>
</organism>
<name>A0A974RZS7_PERPY</name>
<evidence type="ECO:0000313" key="2">
    <source>
        <dbReference type="EMBL" id="QQS99755.1"/>
    </source>
</evidence>
<keyword evidence="3" id="KW-1185">Reference proteome</keyword>
<gene>
    <name evidence="2" type="ORF">I6J18_19530</name>
</gene>
<proteinExistence type="predicted"/>
<dbReference type="EMBL" id="CP068053">
    <property type="protein sequence ID" value="QQS99755.1"/>
    <property type="molecule type" value="Genomic_DNA"/>
</dbReference>
<dbReference type="Pfam" id="PF04230">
    <property type="entry name" value="PS_pyruv_trans"/>
    <property type="match status" value="1"/>
</dbReference>
<dbReference type="AlphaFoldDB" id="A0A974RZS7"/>
<evidence type="ECO:0000259" key="1">
    <source>
        <dbReference type="Pfam" id="PF04230"/>
    </source>
</evidence>
<dbReference type="PANTHER" id="PTHR36836:SF1">
    <property type="entry name" value="COLANIC ACID BIOSYNTHESIS PROTEIN WCAK"/>
    <property type="match status" value="1"/>
</dbReference>
<keyword evidence="2" id="KW-0808">Transferase</keyword>
<dbReference type="RefSeq" id="WP_040372333.1">
    <property type="nucleotide sequence ID" value="NZ_CP068053.1"/>
</dbReference>
<dbReference type="InterPro" id="IPR007345">
    <property type="entry name" value="Polysacch_pyruvyl_Trfase"/>
</dbReference>
<dbReference type="KEGG" id="ppsr:I6J18_19530"/>
<sequence length="404" mass="46009">MNILIINAHSSQNKGDAGIILAMLDSFNKHIPNASIKIKTRFPDIDRLFYENVSVEESVANISVDPKDSKLSKVLSARKLLKLLSGSDKRIDPDYEWADVVVSCGGGFLLSHRFSTALLQHLVQIKLAFDYKKPVIIYAQSIGPFYNSYMQKMSKKILDQVDQIYIRETISKEWLNTIGCTNKNVHVVPDAAFSLEPKPSGLVDAILAKAKENHKGPIIGLTARDWNFPEMEDKDFRRRSYVESIQEVIKHVEKKYQAKVLLMPQVLGPNPFNDDRLISKEILQDEGITTSGLLDVDFSPRELKYLYSKVDMFIGTRMHSNIFALSSFVPTIAINYEHKTRGIMEMLDLEENVVEINEITPDELISKVDHCWNNKEAVRKKLEQNIPNLVKSSEKPAIYIKEEI</sequence>
<evidence type="ECO:0000313" key="3">
    <source>
        <dbReference type="Proteomes" id="UP000595254"/>
    </source>
</evidence>
<reference evidence="2 3" key="1">
    <citation type="submission" date="2021-01" db="EMBL/GenBank/DDBJ databases">
        <title>FDA dAtabase for Regulatory Grade micrObial Sequences (FDA-ARGOS): Supporting development and validation of Infectious Disease Dx tests.</title>
        <authorList>
            <person name="Nelson B."/>
            <person name="Plummer A."/>
            <person name="Tallon L."/>
            <person name="Sadzewicz L."/>
            <person name="Zhao X."/>
            <person name="Boylan J."/>
            <person name="Ott S."/>
            <person name="Bowen H."/>
            <person name="Vavikolanu K."/>
            <person name="Mehta A."/>
            <person name="Aluvathingal J."/>
            <person name="Nadendla S."/>
            <person name="Myers T."/>
            <person name="Yan Y."/>
            <person name="Sichtig H."/>
        </authorList>
    </citation>
    <scope>NUCLEOTIDE SEQUENCE [LARGE SCALE GENOMIC DNA]</scope>
    <source>
        <strain evidence="2 3">FDAARGOS_1161</strain>
    </source>
</reference>
<dbReference type="GO" id="GO:0016740">
    <property type="term" value="F:transferase activity"/>
    <property type="evidence" value="ECO:0007669"/>
    <property type="project" value="UniProtKB-KW"/>
</dbReference>
<dbReference type="Proteomes" id="UP000595254">
    <property type="component" value="Chromosome"/>
</dbReference>
<protein>
    <submittedName>
        <fullName evidence="2">Polysaccharide pyruvyl transferase family protein</fullName>
    </submittedName>
</protein>
<accession>A0A974RZS7</accession>
<dbReference type="PANTHER" id="PTHR36836">
    <property type="entry name" value="COLANIC ACID BIOSYNTHESIS PROTEIN WCAK"/>
    <property type="match status" value="1"/>
</dbReference>